<keyword evidence="12" id="KW-0966">Cell projection</keyword>
<comment type="subunit">
    <text evidence="15">Interacts with odr-4.</text>
</comment>
<dbReference type="GO" id="GO:0038022">
    <property type="term" value="F:G protein-coupled olfactory receptor activity"/>
    <property type="evidence" value="ECO:0007669"/>
    <property type="project" value="TreeGrafter"/>
</dbReference>
<keyword evidence="10" id="KW-0675">Receptor</keyword>
<keyword evidence="9 19" id="KW-0472">Membrane</keyword>
<dbReference type="AlphaFoldDB" id="E3N7G6"/>
<dbReference type="GO" id="GO:0060170">
    <property type="term" value="C:ciliary membrane"/>
    <property type="evidence" value="ECO:0007669"/>
    <property type="project" value="UniProtKB-SubCell"/>
</dbReference>
<dbReference type="OrthoDB" id="5841089at2759"/>
<dbReference type="EMBL" id="DS268547">
    <property type="protein sequence ID" value="EFO88509.1"/>
    <property type="molecule type" value="Genomic_DNA"/>
</dbReference>
<evidence type="ECO:0000256" key="5">
    <source>
        <dbReference type="ARBA" id="ARBA00022692"/>
    </source>
</evidence>
<feature type="transmembrane region" description="Helical" evidence="19">
    <location>
        <begin position="253"/>
        <end position="274"/>
    </location>
</feature>
<proteinExistence type="inferred from homology"/>
<evidence type="ECO:0000256" key="3">
    <source>
        <dbReference type="ARBA" id="ARBA00022500"/>
    </source>
</evidence>
<reference evidence="20" key="1">
    <citation type="submission" date="2007-07" db="EMBL/GenBank/DDBJ databases">
        <title>PCAP assembly of the Caenorhabditis remanei genome.</title>
        <authorList>
            <consortium name="The Caenorhabditis remanei Sequencing Consortium"/>
            <person name="Wilson R.K."/>
        </authorList>
    </citation>
    <scope>NUCLEOTIDE SEQUENCE [LARGE SCALE GENOMIC DNA]</scope>
    <source>
        <strain evidence="20">PB4641</strain>
    </source>
</reference>
<feature type="transmembrane region" description="Helical" evidence="19">
    <location>
        <begin position="91"/>
        <end position="116"/>
    </location>
</feature>
<name>E3N7G6_CAERE</name>
<evidence type="ECO:0000256" key="18">
    <source>
        <dbReference type="ARBA" id="ARBA00082489"/>
    </source>
</evidence>
<comment type="function">
    <text evidence="13">An odorant receptor which affects chemotaxis to the volatile odorant diacetyl. Specifies AWA neuronal cell fate via the odr-7 pathway.</text>
</comment>
<organism evidence="21">
    <name type="scientific">Caenorhabditis remanei</name>
    <name type="common">Caenorhabditis vulgaris</name>
    <dbReference type="NCBI Taxonomy" id="31234"/>
    <lineage>
        <taxon>Eukaryota</taxon>
        <taxon>Metazoa</taxon>
        <taxon>Ecdysozoa</taxon>
        <taxon>Nematoda</taxon>
        <taxon>Chromadorea</taxon>
        <taxon>Rhabditida</taxon>
        <taxon>Rhabditina</taxon>
        <taxon>Rhabditomorpha</taxon>
        <taxon>Rhabditoidea</taxon>
        <taxon>Rhabditidae</taxon>
        <taxon>Peloderinae</taxon>
        <taxon>Caenorhabditis</taxon>
    </lineage>
</organism>
<evidence type="ECO:0000256" key="15">
    <source>
        <dbReference type="ARBA" id="ARBA00064300"/>
    </source>
</evidence>
<evidence type="ECO:0000256" key="8">
    <source>
        <dbReference type="ARBA" id="ARBA00023069"/>
    </source>
</evidence>
<evidence type="ECO:0000256" key="12">
    <source>
        <dbReference type="ARBA" id="ARBA00023273"/>
    </source>
</evidence>
<dbReference type="PANTHER" id="PTHR22943">
    <property type="entry name" value="7-TRANSMEMBRANE DOMAIN RECEPTOR C.ELEGANS"/>
    <property type="match status" value="1"/>
</dbReference>
<evidence type="ECO:0000256" key="16">
    <source>
        <dbReference type="ARBA" id="ARBA00067967"/>
    </source>
</evidence>
<dbReference type="GO" id="GO:0006935">
    <property type="term" value="P:chemotaxis"/>
    <property type="evidence" value="ECO:0007669"/>
    <property type="project" value="UniProtKB-KW"/>
</dbReference>
<comment type="similarity">
    <text evidence="14">Belongs to the nematode receptor-like protein str family.</text>
</comment>
<keyword evidence="21" id="KW-1185">Reference proteome</keyword>
<evidence type="ECO:0000256" key="6">
    <source>
        <dbReference type="ARBA" id="ARBA00022725"/>
    </source>
</evidence>
<feature type="transmembrane region" description="Helical" evidence="19">
    <location>
        <begin position="199"/>
        <end position="224"/>
    </location>
</feature>
<evidence type="ECO:0000313" key="20">
    <source>
        <dbReference type="EMBL" id="EFO88509.1"/>
    </source>
</evidence>
<dbReference type="InterPro" id="IPR019428">
    <property type="entry name" value="7TM_GPCR_serpentine_rcpt_Str"/>
</dbReference>
<dbReference type="eggNOG" id="ENOG502THG6">
    <property type="taxonomic scope" value="Eukaryota"/>
</dbReference>
<evidence type="ECO:0000256" key="1">
    <source>
        <dbReference type="ARBA" id="ARBA00004272"/>
    </source>
</evidence>
<evidence type="ECO:0000256" key="17">
    <source>
        <dbReference type="ARBA" id="ARBA00078653"/>
    </source>
</evidence>
<keyword evidence="7 19" id="KW-1133">Transmembrane helix</keyword>
<feature type="transmembrane region" description="Helical" evidence="19">
    <location>
        <begin position="12"/>
        <end position="34"/>
    </location>
</feature>
<comment type="subcellular location">
    <subcellularLocation>
        <location evidence="1">Cell projection</location>
        <location evidence="1">Cilium membrane</location>
        <topology evidence="1">Multi-pass membrane protein</topology>
    </subcellularLocation>
</comment>
<sequence>MCSSSKWLEITFWVEFIGFFLSVSSHFILIYLILEKPKATFGNYKYLMISFSASGIFYSCLNFWCKPNIHLSETSFAIFTILKTSGVSQPIGVVLITLYCSSYAMMLSLLSVQFFYRYTSVISPLNSTRFSRKTAPFYIIYVISFFNIWALLTYFINGPSNMKNQEFIPAFQIEYCLGPTDFSYIGAKYYYFENEIRRYHWPSFICIFTMSSLMCSTFSGLSYFGTCTFKTLKKVGLTSYGSKELQNQLFRTLVVQTIIPTIFMYFPVSCMFLFPMIGLQIEQVAIFIPITVSIYPCLEPMVAMYCIKDFRHRIQGSSLMFRVLITLLLNIPVSDILTCSTVTRIQVSSTQRDSFF</sequence>
<keyword evidence="3" id="KW-0145">Chemotaxis</keyword>
<dbReference type="SUPFAM" id="SSF81321">
    <property type="entry name" value="Family A G protein-coupled receptor-like"/>
    <property type="match status" value="1"/>
</dbReference>
<evidence type="ECO:0000256" key="2">
    <source>
        <dbReference type="ARBA" id="ARBA00022475"/>
    </source>
</evidence>
<evidence type="ECO:0000256" key="4">
    <source>
        <dbReference type="ARBA" id="ARBA00022606"/>
    </source>
</evidence>
<protein>
    <recommendedName>
        <fullName evidence="16">Serpentine receptor class r-10</fullName>
    </recommendedName>
    <alternativeName>
        <fullName evidence="17">Odorant response abnormal protein 10</fullName>
    </alternativeName>
    <alternativeName>
        <fullName evidence="18">Olfactory receptor 10</fullName>
    </alternativeName>
</protein>
<keyword evidence="4" id="KW-0716">Sensory transduction</keyword>
<keyword evidence="2" id="KW-1003">Cell membrane</keyword>
<evidence type="ECO:0000313" key="21">
    <source>
        <dbReference type="Proteomes" id="UP000008281"/>
    </source>
</evidence>
<accession>E3N7G6</accession>
<dbReference type="FunFam" id="1.20.1070.10:FF:000128">
    <property type="entry name" value="Seven TM Receptor"/>
    <property type="match status" value="1"/>
</dbReference>
<keyword evidence="6" id="KW-0552">Olfaction</keyword>
<dbReference type="InParanoid" id="E3N7G6"/>
<keyword evidence="11" id="KW-0325">Glycoprotein</keyword>
<dbReference type="Proteomes" id="UP000008281">
    <property type="component" value="Unassembled WGS sequence"/>
</dbReference>
<evidence type="ECO:0000256" key="14">
    <source>
        <dbReference type="ARBA" id="ARBA00061678"/>
    </source>
</evidence>
<gene>
    <name evidence="20" type="ORF">CRE_13046</name>
</gene>
<feature type="transmembrane region" description="Helical" evidence="19">
    <location>
        <begin position="286"/>
        <end position="307"/>
    </location>
</feature>
<dbReference type="HOGENOM" id="CLU_036335_2_1_1"/>
<dbReference type="GO" id="GO:0042048">
    <property type="term" value="P:olfactory behavior"/>
    <property type="evidence" value="ECO:0007669"/>
    <property type="project" value="TreeGrafter"/>
</dbReference>
<keyword evidence="5 19" id="KW-0812">Transmembrane</keyword>
<dbReference type="STRING" id="31234.E3N7G6"/>
<dbReference type="OMA" id="WVEFIGF"/>
<evidence type="ECO:0000256" key="19">
    <source>
        <dbReference type="SAM" id="Phobius"/>
    </source>
</evidence>
<evidence type="ECO:0000256" key="10">
    <source>
        <dbReference type="ARBA" id="ARBA00023170"/>
    </source>
</evidence>
<evidence type="ECO:0000256" key="13">
    <source>
        <dbReference type="ARBA" id="ARBA00054965"/>
    </source>
</evidence>
<evidence type="ECO:0000256" key="11">
    <source>
        <dbReference type="ARBA" id="ARBA00023180"/>
    </source>
</evidence>
<dbReference type="Pfam" id="PF10326">
    <property type="entry name" value="7TM_GPCR_Str"/>
    <property type="match status" value="1"/>
</dbReference>
<dbReference type="PANTHER" id="PTHR22943:SF137">
    <property type="entry name" value="SEVEN TM RECEPTOR"/>
    <property type="match status" value="1"/>
</dbReference>
<feature type="transmembrane region" description="Helical" evidence="19">
    <location>
        <begin position="137"/>
        <end position="156"/>
    </location>
</feature>
<keyword evidence="8" id="KW-0969">Cilium</keyword>
<evidence type="ECO:0000256" key="9">
    <source>
        <dbReference type="ARBA" id="ARBA00023136"/>
    </source>
</evidence>
<evidence type="ECO:0000256" key="7">
    <source>
        <dbReference type="ARBA" id="ARBA00022989"/>
    </source>
</evidence>